<dbReference type="Gene3D" id="2.120.10.80">
    <property type="entry name" value="Kelch-type beta propeller"/>
    <property type="match status" value="1"/>
</dbReference>
<feature type="domain" description="IPT/TIG" evidence="2">
    <location>
        <begin position="221"/>
        <end position="295"/>
    </location>
</feature>
<dbReference type="HOGENOM" id="CLU_436671_0_0_10"/>
<protein>
    <recommendedName>
        <fullName evidence="2">IPT/TIG domain-containing protein</fullName>
    </recommendedName>
</protein>
<dbReference type="KEGG" id="mlt:VC82_1724"/>
<reference evidence="3 4" key="1">
    <citation type="submission" date="2015-03" db="EMBL/GenBank/DDBJ databases">
        <title>Complete genome sequence of Muricauda lutaonensis CC-HSB-11T, isolated from a coastal hot spring.</title>
        <authorList>
            <person name="Kim K.M."/>
        </authorList>
    </citation>
    <scope>NUCLEOTIDE SEQUENCE [LARGE SCALE GENOMIC DNA]</scope>
    <source>
        <strain evidence="3 4">CC-HSB-11</strain>
    </source>
</reference>
<dbReference type="InterPro" id="IPR015915">
    <property type="entry name" value="Kelch-typ_b-propeller"/>
</dbReference>
<organism evidence="3 4">
    <name type="scientific">Flagellimonas lutaonensis</name>
    <dbReference type="NCBI Taxonomy" id="516051"/>
    <lineage>
        <taxon>Bacteria</taxon>
        <taxon>Pseudomonadati</taxon>
        <taxon>Bacteroidota</taxon>
        <taxon>Flavobacteriia</taxon>
        <taxon>Flavobacteriales</taxon>
        <taxon>Flavobacteriaceae</taxon>
        <taxon>Flagellimonas</taxon>
    </lineage>
</organism>
<evidence type="ECO:0000259" key="2">
    <source>
        <dbReference type="Pfam" id="PF01833"/>
    </source>
</evidence>
<gene>
    <name evidence="3" type="ORF">VC82_1724</name>
</gene>
<dbReference type="AlphaFoldDB" id="A0A0D5YSV0"/>
<name>A0A0D5YSV0_9FLAO</name>
<dbReference type="SUPFAM" id="SSF81296">
    <property type="entry name" value="E set domains"/>
    <property type="match status" value="1"/>
</dbReference>
<evidence type="ECO:0000256" key="1">
    <source>
        <dbReference type="SAM" id="MobiDB-lite"/>
    </source>
</evidence>
<dbReference type="InterPro" id="IPR014756">
    <property type="entry name" value="Ig_E-set"/>
</dbReference>
<dbReference type="InterPro" id="IPR013783">
    <property type="entry name" value="Ig-like_fold"/>
</dbReference>
<dbReference type="RefSeq" id="WP_157518029.1">
    <property type="nucleotide sequence ID" value="NZ_CP011071.1"/>
</dbReference>
<evidence type="ECO:0000313" key="3">
    <source>
        <dbReference type="EMBL" id="AKA35335.1"/>
    </source>
</evidence>
<dbReference type="PROSITE" id="PS51257">
    <property type="entry name" value="PROKAR_LIPOPROTEIN"/>
    <property type="match status" value="1"/>
</dbReference>
<evidence type="ECO:0000313" key="4">
    <source>
        <dbReference type="Proteomes" id="UP000032726"/>
    </source>
</evidence>
<dbReference type="InterPro" id="IPR002909">
    <property type="entry name" value="IPT_dom"/>
</dbReference>
<dbReference type="STRING" id="516051.VC82_1724"/>
<keyword evidence="4" id="KW-1185">Reference proteome</keyword>
<proteinExistence type="predicted"/>
<accession>A0A0D5YSV0</accession>
<dbReference type="Gene3D" id="2.60.40.10">
    <property type="entry name" value="Immunoglobulins"/>
    <property type="match status" value="1"/>
</dbReference>
<feature type="region of interest" description="Disordered" evidence="1">
    <location>
        <begin position="17"/>
        <end position="52"/>
    </location>
</feature>
<dbReference type="Proteomes" id="UP000032726">
    <property type="component" value="Chromosome"/>
</dbReference>
<dbReference type="SUPFAM" id="SSF117281">
    <property type="entry name" value="Kelch motif"/>
    <property type="match status" value="1"/>
</dbReference>
<dbReference type="EMBL" id="CP011071">
    <property type="protein sequence ID" value="AKA35335.1"/>
    <property type="molecule type" value="Genomic_DNA"/>
</dbReference>
<feature type="compositionally biased region" description="Polar residues" evidence="1">
    <location>
        <begin position="22"/>
        <end position="31"/>
    </location>
</feature>
<sequence length="626" mass="72264">MRHLLLVTAMLFVFSCSEPEDTPSTKPETPQSENPEDENPEGSEPPESPKDSTLIVGSVFPEFADLGDTLNLRGENFKRDIRLSLGQRQLKILFNNDSLVQFELPYWGFDPDSLHIKIDNRDSIANFRNAFQLFQPEIDSIPSNFGFRDTVVVYGKHLTNHPEAKDNIVELNNERITVIDQNKDSIRFLLPYNIDKHENNILVNAQLRKLIKEKGVVIPDPIISGVSRDSLLIGESLTVYGSNFFESRDYLHEVYVGENRAQIDEVYRDSIIVKVPLGPYTHRNINTVRVKVVEKETTEDLGLYLKNTWYQYGRIDARGLTDGRYDWDYISGWSFSYNDSFYTLQFRGSGGFFGNPDKVGFVKYNPALNSWETMPNIDIDFDPDRIDQFYTFSLNDGNVYIYVARQTNNFYKYDLISGVLTPIQDFENNEVLKKPMGFVLGNTFYMGMGYTGGTSITPNRKFWKFEEGTNSWAYVSEMPYVEGQGNGYHSTYYINNGKAYISNGHQLYDLWEFTPDASWVRKSDVINPASEAVFFQIDNKGYYHPRQYTGYSGTDFHQYDIDLDEHSMREELMINGYSLDGRSVFVNNDYVYFIGYTASPNLPDYSSIRRYDHVVLRTELSNFTNQ</sequence>
<dbReference type="OrthoDB" id="1399073at2"/>
<dbReference type="Pfam" id="PF01833">
    <property type="entry name" value="TIG"/>
    <property type="match status" value="1"/>
</dbReference>